<dbReference type="PANTHER" id="PTHR10067">
    <property type="entry name" value="PHOSPHATIDYLSERINE DECARBOXYLASE"/>
    <property type="match status" value="1"/>
</dbReference>
<dbReference type="GeneID" id="28816095"/>
<dbReference type="InParanoid" id="A0A132BCP5"/>
<dbReference type="PANTHER" id="PTHR10067:SF9">
    <property type="entry name" value="PHOSPHATIDYLSERINE DECARBOXYLASE FAMILY PROTEIN (AFU_ORTHOLOGUE AFUA_7G01730)"/>
    <property type="match status" value="1"/>
</dbReference>
<reference evidence="4 5" key="1">
    <citation type="submission" date="2015-10" db="EMBL/GenBank/DDBJ databases">
        <title>Full genome of DAOMC 229536 Phialocephala scopiformis, a fungal endophyte of spruce producing the potent anti-insectan compound rugulosin.</title>
        <authorList>
            <consortium name="DOE Joint Genome Institute"/>
            <person name="Walker A.K."/>
            <person name="Frasz S.L."/>
            <person name="Seifert K.A."/>
            <person name="Miller J.D."/>
            <person name="Mondo S.J."/>
            <person name="Labutti K."/>
            <person name="Lipzen A."/>
            <person name="Dockter R."/>
            <person name="Kennedy M."/>
            <person name="Grigoriev I.V."/>
            <person name="Spatafora J.W."/>
        </authorList>
    </citation>
    <scope>NUCLEOTIDE SEQUENCE [LARGE SCALE GENOMIC DNA]</scope>
    <source>
        <strain evidence="4 5">CBS 120377</strain>
    </source>
</reference>
<dbReference type="OrthoDB" id="5973539at2759"/>
<dbReference type="InterPro" id="IPR003817">
    <property type="entry name" value="PS_Dcarbxylase"/>
</dbReference>
<dbReference type="GO" id="GO:0005739">
    <property type="term" value="C:mitochondrion"/>
    <property type="evidence" value="ECO:0007669"/>
    <property type="project" value="TreeGrafter"/>
</dbReference>
<evidence type="ECO:0000259" key="3">
    <source>
        <dbReference type="Pfam" id="PF12588"/>
    </source>
</evidence>
<keyword evidence="2" id="KW-0456">Lyase</keyword>
<evidence type="ECO:0000313" key="4">
    <source>
        <dbReference type="EMBL" id="KUJ10166.1"/>
    </source>
</evidence>
<evidence type="ECO:0000256" key="2">
    <source>
        <dbReference type="ARBA" id="ARBA00023239"/>
    </source>
</evidence>
<dbReference type="Proteomes" id="UP000070700">
    <property type="component" value="Unassembled WGS sequence"/>
</dbReference>
<organism evidence="4 5">
    <name type="scientific">Mollisia scopiformis</name>
    <name type="common">Conifer needle endophyte fungus</name>
    <name type="synonym">Phialocephala scopiformis</name>
    <dbReference type="NCBI Taxonomy" id="149040"/>
    <lineage>
        <taxon>Eukaryota</taxon>
        <taxon>Fungi</taxon>
        <taxon>Dikarya</taxon>
        <taxon>Ascomycota</taxon>
        <taxon>Pezizomycotina</taxon>
        <taxon>Leotiomycetes</taxon>
        <taxon>Helotiales</taxon>
        <taxon>Mollisiaceae</taxon>
        <taxon>Mollisia</taxon>
    </lineage>
</organism>
<dbReference type="KEGG" id="psco:LY89DRAFT_271460"/>
<keyword evidence="1" id="KW-0210">Decarboxylase</keyword>
<sequence length="470" mass="52349">MAQQKTTPGSIPATLKLPRCGEWLPQDTTTLSSWLSAVIKHVDANPKPLVPVLQEFQSVIENDAKIFMLFHQMFTQIPRKKPYWDDPTGQPQVRHYQHMLQLFNHILTTAPEYNDTGLVGFPINAILDWPMGTPAGVDAFLNPEVNLQFKNMLAVWSDFLMSSKSKYVLNTSASGWLGTAALSAMQTTNQGSSFVSTFECQPTQEFYGYTSWDDFFTRQFKPDARPVALPNDDTVITNACESAPYRIATNVSKHSKFWIKAQPYSLFHMLNNDEYAPRFVGGTIYQAFLSALSYHRWHSPVNGTIVKTCLVPGTYYSETQAEGFAFSEIDDYGRSTTEKATQEPDPAGPNDSQGYITAVATRALIFIQADSKDIGLMCFMAIGMAEVSTCDTTVRVGQKVKKGDQLGMFHFGGSTHCLFFRPEVKLVWDMHGQDGNVGLDSSNIRINERIATVVTKDGKGPVFLPPSIPK</sequence>
<keyword evidence="5" id="KW-1185">Reference proteome</keyword>
<evidence type="ECO:0000256" key="1">
    <source>
        <dbReference type="ARBA" id="ARBA00022793"/>
    </source>
</evidence>
<accession>A0A132BCP5</accession>
<dbReference type="AlphaFoldDB" id="A0A132BCP5"/>
<feature type="domain" description="L-tryptophan decarboxylase PsiD-like" evidence="3">
    <location>
        <begin position="51"/>
        <end position="185"/>
    </location>
</feature>
<evidence type="ECO:0000313" key="5">
    <source>
        <dbReference type="Proteomes" id="UP000070700"/>
    </source>
</evidence>
<dbReference type="Pfam" id="PF02666">
    <property type="entry name" value="PS_Dcarbxylase"/>
    <property type="match status" value="1"/>
</dbReference>
<dbReference type="EMBL" id="KQ947430">
    <property type="protein sequence ID" value="KUJ10166.1"/>
    <property type="molecule type" value="Genomic_DNA"/>
</dbReference>
<dbReference type="STRING" id="149040.A0A132BCP5"/>
<gene>
    <name evidence="4" type="ORF">LY89DRAFT_271460</name>
</gene>
<dbReference type="InterPro" id="IPR022237">
    <property type="entry name" value="PsiD-like"/>
</dbReference>
<dbReference type="RefSeq" id="XP_018064521.1">
    <property type="nucleotide sequence ID" value="XM_018206369.1"/>
</dbReference>
<dbReference type="GO" id="GO:0006646">
    <property type="term" value="P:phosphatidylethanolamine biosynthetic process"/>
    <property type="evidence" value="ECO:0007669"/>
    <property type="project" value="TreeGrafter"/>
</dbReference>
<dbReference type="Pfam" id="PF12588">
    <property type="entry name" value="PSDC"/>
    <property type="match status" value="1"/>
</dbReference>
<protein>
    <submittedName>
        <fullName evidence="4">Phosphatidylserine decarboxylase proenzyme-like protein</fullName>
    </submittedName>
</protein>
<name>A0A132BCP5_MOLSC</name>
<dbReference type="GO" id="GO:0004609">
    <property type="term" value="F:phosphatidylserine decarboxylase activity"/>
    <property type="evidence" value="ECO:0007669"/>
    <property type="project" value="InterPro"/>
</dbReference>
<proteinExistence type="predicted"/>